<dbReference type="RefSeq" id="WP_304559008.1">
    <property type="nucleotide sequence ID" value="NZ_JAUQSZ010000001.1"/>
</dbReference>
<reference evidence="2" key="1">
    <citation type="submission" date="2023-07" db="EMBL/GenBank/DDBJ databases">
        <authorList>
            <person name="Kim M.K."/>
        </authorList>
    </citation>
    <scope>NUCLEOTIDE SEQUENCE</scope>
    <source>
        <strain evidence="2">CA1-15</strain>
    </source>
</reference>
<dbReference type="SUPFAM" id="SSF52096">
    <property type="entry name" value="ClpP/crotonase"/>
    <property type="match status" value="1"/>
</dbReference>
<accession>A0ABT8ZUI3</accession>
<evidence type="ECO:0000313" key="3">
    <source>
        <dbReference type="Proteomes" id="UP001176468"/>
    </source>
</evidence>
<comment type="caution">
    <text evidence="2">The sequence shown here is derived from an EMBL/GenBank/DDBJ whole genome shotgun (WGS) entry which is preliminary data.</text>
</comment>
<organism evidence="2 3">
    <name type="scientific">Sphingomonas immobilis</name>
    <dbReference type="NCBI Taxonomy" id="3063997"/>
    <lineage>
        <taxon>Bacteria</taxon>
        <taxon>Pseudomonadati</taxon>
        <taxon>Pseudomonadota</taxon>
        <taxon>Alphaproteobacteria</taxon>
        <taxon>Sphingomonadales</taxon>
        <taxon>Sphingomonadaceae</taxon>
        <taxon>Sphingomonas</taxon>
    </lineage>
</organism>
<dbReference type="EMBL" id="JAUQSZ010000001">
    <property type="protein sequence ID" value="MDO7840784.1"/>
    <property type="molecule type" value="Genomic_DNA"/>
</dbReference>
<gene>
    <name evidence="2" type="ORF">Q5H94_00455</name>
</gene>
<dbReference type="CDD" id="cd06558">
    <property type="entry name" value="crotonase-like"/>
    <property type="match status" value="1"/>
</dbReference>
<name>A0ABT8ZUI3_9SPHN</name>
<dbReference type="Pfam" id="PF00378">
    <property type="entry name" value="ECH_1"/>
    <property type="match status" value="1"/>
</dbReference>
<keyword evidence="3" id="KW-1185">Reference proteome</keyword>
<evidence type="ECO:0000313" key="2">
    <source>
        <dbReference type="EMBL" id="MDO7840784.1"/>
    </source>
</evidence>
<protein>
    <submittedName>
        <fullName evidence="2">Enoyl-CoA hydratase/isomerase family protein</fullName>
    </submittedName>
</protein>
<dbReference type="PANTHER" id="PTHR43802:SF1">
    <property type="entry name" value="IP11341P-RELATED"/>
    <property type="match status" value="1"/>
</dbReference>
<comment type="similarity">
    <text evidence="1">Belongs to the enoyl-CoA hydratase/isomerase family.</text>
</comment>
<dbReference type="Gene3D" id="3.90.226.10">
    <property type="entry name" value="2-enoyl-CoA Hydratase, Chain A, domain 1"/>
    <property type="match status" value="1"/>
</dbReference>
<dbReference type="InterPro" id="IPR029045">
    <property type="entry name" value="ClpP/crotonase-like_dom_sf"/>
</dbReference>
<proteinExistence type="inferred from homology"/>
<dbReference type="PANTHER" id="PTHR43802">
    <property type="entry name" value="ENOYL-COA HYDRATASE"/>
    <property type="match status" value="1"/>
</dbReference>
<dbReference type="InterPro" id="IPR001753">
    <property type="entry name" value="Enoyl-CoA_hydra/iso"/>
</dbReference>
<evidence type="ECO:0000256" key="1">
    <source>
        <dbReference type="ARBA" id="ARBA00005254"/>
    </source>
</evidence>
<dbReference type="Proteomes" id="UP001176468">
    <property type="component" value="Unassembled WGS sequence"/>
</dbReference>
<sequence length="279" mass="32132">MAINTYAHVETLEEYAKRFAEFFTFRRENGILELKMHTNGGPVHWSYQFHHALAEVWTAIGHDKENECLIITSTNPYWIAQWDTESFKEVEDSADADQRYNVQIYDTLKVVENFLNDIEIPTIAAVNGRGTHWETAVMSDITLISPDFVLKDNHYAMANGHVPGDGMGLSLQHLLGPKRGNYVMMTGTELPAEELIKLGMANEIVEKDKLLDRAWELAHYVMSKNRSCRRLTHKLCVRPWKALVERDFRLHVMAEMYSFNLSASNHDFNAIKWKKADEG</sequence>